<dbReference type="SMART" id="SM00858">
    <property type="entry name" value="SAF"/>
    <property type="match status" value="1"/>
</dbReference>
<dbReference type="CDD" id="cd11615">
    <property type="entry name" value="SAF_NeuB_like"/>
    <property type="match status" value="1"/>
</dbReference>
<feature type="domain" description="AFP-like" evidence="1">
    <location>
        <begin position="294"/>
        <end position="350"/>
    </location>
</feature>
<dbReference type="InterPro" id="IPR006190">
    <property type="entry name" value="SAF_AFP_Neu5Ac"/>
</dbReference>
<dbReference type="EMBL" id="QMAU01000043">
    <property type="protein sequence ID" value="RXI53805.1"/>
    <property type="molecule type" value="Genomic_DNA"/>
</dbReference>
<dbReference type="SUPFAM" id="SSF51569">
    <property type="entry name" value="Aldolase"/>
    <property type="match status" value="1"/>
</dbReference>
<dbReference type="PANTHER" id="PTHR42966">
    <property type="entry name" value="N-ACETYLNEURAMINATE SYNTHASE"/>
    <property type="match status" value="1"/>
</dbReference>
<dbReference type="Gene3D" id="3.20.20.70">
    <property type="entry name" value="Aldolase class I"/>
    <property type="match status" value="1"/>
</dbReference>
<dbReference type="InterPro" id="IPR057736">
    <property type="entry name" value="SAF_PseI/NeuA/NeuB"/>
</dbReference>
<dbReference type="EC" id="2.5.1.97" evidence="2"/>
<dbReference type="InterPro" id="IPR013974">
    <property type="entry name" value="SAF"/>
</dbReference>
<dbReference type="RefSeq" id="WP_080751431.1">
    <property type="nucleotide sequence ID" value="NZ_JSWD01000073.1"/>
</dbReference>
<keyword evidence="2" id="KW-0808">Transferase</keyword>
<accession>A0ABY0EME4</accession>
<dbReference type="Pfam" id="PF08666">
    <property type="entry name" value="SAF"/>
    <property type="match status" value="1"/>
</dbReference>
<dbReference type="Proteomes" id="UP000290273">
    <property type="component" value="Unassembled WGS sequence"/>
</dbReference>
<dbReference type="InterPro" id="IPR020030">
    <property type="entry name" value="Pseudaminic_synth_PseI"/>
</dbReference>
<evidence type="ECO:0000259" key="1">
    <source>
        <dbReference type="PROSITE" id="PS50844"/>
    </source>
</evidence>
<evidence type="ECO:0000313" key="2">
    <source>
        <dbReference type="EMBL" id="RXI53805.1"/>
    </source>
</evidence>
<proteinExistence type="predicted"/>
<reference evidence="2 3" key="1">
    <citation type="submission" date="2018-06" db="EMBL/GenBank/DDBJ databases">
        <title>Genome conservation of Clostridium tetani.</title>
        <authorList>
            <person name="Bruggemann H."/>
            <person name="Popoff M.R."/>
        </authorList>
    </citation>
    <scope>NUCLEOTIDE SEQUENCE [LARGE SCALE GENOMIC DNA]</scope>
    <source>
        <strain evidence="2 3">63.05</strain>
    </source>
</reference>
<dbReference type="InterPro" id="IPR036732">
    <property type="entry name" value="AFP_Neu5c_C_sf"/>
</dbReference>
<dbReference type="InterPro" id="IPR051690">
    <property type="entry name" value="PseI-like"/>
</dbReference>
<dbReference type="Gene3D" id="3.90.1210.10">
    <property type="entry name" value="Antifreeze-like/N-acetylneuraminic acid synthase C-terminal domain"/>
    <property type="match status" value="1"/>
</dbReference>
<sequence length="350" mass="39380">MMNSKININGRIIGDNQPCYIIAEMSGNHAGSYERAVEIIREAKNSGADCVKIQTYTPDTMTIDCNNQYFSIKEGTWEGENLYNLYKKAYTPWEWQKGLKKEAKELGLDFLSTPFDKTSVDFLESLDVNFYKIASFELVDIPLIKYIASKNKPIIMSTGMGTLGEIEEAVNAVKSTGNKNLCLLKCSSSYPAIPDDMNLMTMKNLNDIFEVPVGLSDHSLGSIAAVTAVAMGAKIIEKHFCLSRNIDNPDASFSMEPQEFKNMVKDIRAAERAIGKVSYRLSDKEVQSKIFRRSIFIVKDIKKGDRFTEENIRIIRPGYGLKPKYYDDIIGKTSACDMKRGTPLSWDKVI</sequence>
<dbReference type="PANTHER" id="PTHR42966:SF2">
    <property type="entry name" value="PSEUDAMINIC ACID SYNTHASE"/>
    <property type="match status" value="1"/>
</dbReference>
<dbReference type="Pfam" id="PF03102">
    <property type="entry name" value="NeuB"/>
    <property type="match status" value="1"/>
</dbReference>
<comment type="caution">
    <text evidence="2">The sequence shown here is derived from an EMBL/GenBank/DDBJ whole genome shotgun (WGS) entry which is preliminary data.</text>
</comment>
<gene>
    <name evidence="2" type="primary">pseI</name>
    <name evidence="2" type="ORF">DP131_10805</name>
</gene>
<dbReference type="SUPFAM" id="SSF51269">
    <property type="entry name" value="AFP III-like domain"/>
    <property type="match status" value="1"/>
</dbReference>
<dbReference type="NCBIfam" id="TIGR03586">
    <property type="entry name" value="PseI"/>
    <property type="match status" value="1"/>
</dbReference>
<evidence type="ECO:0000313" key="3">
    <source>
        <dbReference type="Proteomes" id="UP000290273"/>
    </source>
</evidence>
<dbReference type="GO" id="GO:0016740">
    <property type="term" value="F:transferase activity"/>
    <property type="evidence" value="ECO:0007669"/>
    <property type="project" value="UniProtKB-KW"/>
</dbReference>
<name>A0ABY0EME4_CLOTA</name>
<protein>
    <submittedName>
        <fullName evidence="2">Pseudaminic acid synthase</fullName>
        <ecNumber evidence="2">2.5.1.97</ecNumber>
    </submittedName>
</protein>
<organism evidence="2 3">
    <name type="scientific">Clostridium tetani</name>
    <dbReference type="NCBI Taxonomy" id="1513"/>
    <lineage>
        <taxon>Bacteria</taxon>
        <taxon>Bacillati</taxon>
        <taxon>Bacillota</taxon>
        <taxon>Clostridia</taxon>
        <taxon>Eubacteriales</taxon>
        <taxon>Clostridiaceae</taxon>
        <taxon>Clostridium</taxon>
    </lineage>
</organism>
<dbReference type="InterPro" id="IPR013132">
    <property type="entry name" value="PseI/NeuA/B-like_N"/>
</dbReference>
<dbReference type="InterPro" id="IPR013785">
    <property type="entry name" value="Aldolase_TIM"/>
</dbReference>
<dbReference type="PROSITE" id="PS50844">
    <property type="entry name" value="AFP_LIKE"/>
    <property type="match status" value="1"/>
</dbReference>